<gene>
    <name evidence="1" type="ORF">MGR_3862</name>
</gene>
<organism evidence="1">
    <name type="scientific">Magnetospirillum gryphiswaldense</name>
    <dbReference type="NCBI Taxonomy" id="55518"/>
    <lineage>
        <taxon>Bacteria</taxon>
        <taxon>Pseudomonadati</taxon>
        <taxon>Pseudomonadota</taxon>
        <taxon>Alphaproteobacteria</taxon>
        <taxon>Rhodospirillales</taxon>
        <taxon>Rhodospirillaceae</taxon>
        <taxon>Magnetospirillum</taxon>
    </lineage>
</organism>
<dbReference type="AlphaFoldDB" id="A4U4I7"/>
<reference evidence="1" key="1">
    <citation type="journal article" date="2007" name="J. Bacteriol.">
        <title>Comparative genome analysis of four magnetotactic bacteria reveals a complex set of group-specific genes implicated in magnetosome biomineralization and function.</title>
        <authorList>
            <person name="Richter M."/>
            <person name="Kube M."/>
            <person name="Bazylinski D.A."/>
            <person name="Lombardot T."/>
            <person name="Gloeckner F.O."/>
            <person name="Reinhardt R."/>
            <person name="Schueler D."/>
        </authorList>
    </citation>
    <scope>NUCLEOTIDE SEQUENCE</scope>
    <source>
        <strain evidence="1">MSR-1</strain>
    </source>
</reference>
<accession>A4U4I7</accession>
<sequence length="151" mass="16240">MGFHGDGGKIMATDVKLTPSTRDTLLSMQNTNAKTVVDERAGEKPVAADRAQDIIQIAGNSLTQAEKTFAQMKGATLLAQSAPSISERQELVERLGDLRRSLNALGLPAHGPDDDLNVDDAYLITRAARWALVETPLNLAGRSERSLLGLF</sequence>
<dbReference type="EMBL" id="CU459003">
    <property type="protein sequence ID" value="CAM77794.1"/>
    <property type="molecule type" value="Genomic_DNA"/>
</dbReference>
<name>A4U4I7_9PROT</name>
<protein>
    <submittedName>
        <fullName evidence="1">Uncharacterized protein</fullName>
    </submittedName>
</protein>
<evidence type="ECO:0000313" key="1">
    <source>
        <dbReference type="EMBL" id="CAM77794.1"/>
    </source>
</evidence>
<proteinExistence type="predicted"/>